<dbReference type="GO" id="GO:0030246">
    <property type="term" value="F:carbohydrate binding"/>
    <property type="evidence" value="ECO:0007669"/>
    <property type="project" value="UniProtKB-KW"/>
</dbReference>
<evidence type="ECO:0000313" key="1">
    <source>
        <dbReference type="EMBL" id="SKC12656.1"/>
    </source>
</evidence>
<reference evidence="2" key="1">
    <citation type="submission" date="2017-02" db="EMBL/GenBank/DDBJ databases">
        <authorList>
            <person name="Varghese N."/>
            <person name="Submissions S."/>
        </authorList>
    </citation>
    <scope>NUCLEOTIDE SEQUENCE [LARGE SCALE GENOMIC DNA]</scope>
    <source>
        <strain evidence="2">DSM 22270</strain>
    </source>
</reference>
<dbReference type="Pfam" id="PF13385">
    <property type="entry name" value="Laminin_G_3"/>
    <property type="match status" value="1"/>
</dbReference>
<dbReference type="PROSITE" id="PS51257">
    <property type="entry name" value="PROKAR_LIPOPROTEIN"/>
    <property type="match status" value="1"/>
</dbReference>
<dbReference type="EMBL" id="FUZA01000007">
    <property type="protein sequence ID" value="SKC12656.1"/>
    <property type="molecule type" value="Genomic_DNA"/>
</dbReference>
<keyword evidence="2" id="KW-1185">Reference proteome</keyword>
<dbReference type="AlphaFoldDB" id="A0A1T5GW60"/>
<proteinExistence type="predicted"/>
<dbReference type="GO" id="GO:0004553">
    <property type="term" value="F:hydrolase activity, hydrolyzing O-glycosyl compounds"/>
    <property type="evidence" value="ECO:0007669"/>
    <property type="project" value="UniProtKB-ARBA"/>
</dbReference>
<keyword evidence="1" id="KW-0430">Lectin</keyword>
<name>A0A1T5GW60_9BACT</name>
<dbReference type="STRING" id="651661.SAMN05660293_04432"/>
<sequence length="275" mass="30336">MKNISSRLWILGLAVTIFSCQNFDRPELVLVSDDDPSFNGPLQRLWAFEGVATDSIWGSRGVATGVSYVDGISGKAYQGSSTGQIEYASAGKLATMESFTIAFWMNTAKHDGGAQSVFMLPNTEDFWGNTFMIIEGNNTKSDSMLVKFNFAGNWITFDGTKNANGLNKWPNAYGKWKHVAYTYDGTTSKFAAYVDGKKLPLAESVTNIMKDKAPFGPLKMTNASKFVLGGFQQHIGIKAPADAWMLHYTGKLDQFRVYTKALTDAEIAEIFTKKM</sequence>
<dbReference type="GO" id="GO:0005975">
    <property type="term" value="P:carbohydrate metabolic process"/>
    <property type="evidence" value="ECO:0007669"/>
    <property type="project" value="UniProtKB-ARBA"/>
</dbReference>
<evidence type="ECO:0000313" key="2">
    <source>
        <dbReference type="Proteomes" id="UP000190897"/>
    </source>
</evidence>
<dbReference type="Gene3D" id="2.60.120.200">
    <property type="match status" value="1"/>
</dbReference>
<organism evidence="1 2">
    <name type="scientific">Dyadobacter psychrophilus</name>
    <dbReference type="NCBI Taxonomy" id="651661"/>
    <lineage>
        <taxon>Bacteria</taxon>
        <taxon>Pseudomonadati</taxon>
        <taxon>Bacteroidota</taxon>
        <taxon>Cytophagia</taxon>
        <taxon>Cytophagales</taxon>
        <taxon>Spirosomataceae</taxon>
        <taxon>Dyadobacter</taxon>
    </lineage>
</organism>
<dbReference type="SUPFAM" id="SSF49899">
    <property type="entry name" value="Concanavalin A-like lectins/glucanases"/>
    <property type="match status" value="1"/>
</dbReference>
<dbReference type="RefSeq" id="WP_082216921.1">
    <property type="nucleotide sequence ID" value="NZ_FUZA01000007.1"/>
</dbReference>
<dbReference type="Proteomes" id="UP000190897">
    <property type="component" value="Unassembled WGS sequence"/>
</dbReference>
<accession>A0A1T5GW60</accession>
<dbReference type="InterPro" id="IPR013320">
    <property type="entry name" value="ConA-like_dom_sf"/>
</dbReference>
<dbReference type="OrthoDB" id="9814380at2"/>
<gene>
    <name evidence="1" type="ORF">SAMN05660293_04432</name>
</gene>
<protein>
    <submittedName>
        <fullName evidence="1">Concanavalin A-like lectin/glucanases superfamily protein</fullName>
    </submittedName>
</protein>